<dbReference type="InterPro" id="IPR024529">
    <property type="entry name" value="ECF_trnsprt_substrate-spec"/>
</dbReference>
<evidence type="ECO:0000313" key="8">
    <source>
        <dbReference type="Proteomes" id="UP000449193"/>
    </source>
</evidence>
<evidence type="ECO:0000313" key="2">
    <source>
        <dbReference type="EMBL" id="KUE74509.1"/>
    </source>
</evidence>
<evidence type="ECO:0000313" key="5">
    <source>
        <dbReference type="EMBL" id="MTS53248.1"/>
    </source>
</evidence>
<organism evidence="2 6">
    <name type="scientific">Ruthenibacterium lactatiformans</name>
    <dbReference type="NCBI Taxonomy" id="1550024"/>
    <lineage>
        <taxon>Bacteria</taxon>
        <taxon>Bacillati</taxon>
        <taxon>Bacillota</taxon>
        <taxon>Clostridia</taxon>
        <taxon>Eubacteriales</taxon>
        <taxon>Oscillospiraceae</taxon>
        <taxon>Ruthenibacterium</taxon>
    </lineage>
</organism>
<gene>
    <name evidence="2" type="ORF">ASJ35_18935</name>
    <name evidence="3" type="ORF">FYJ76_17195</name>
    <name evidence="5" type="ORF">GMD52_17200</name>
    <name evidence="4" type="ORF">GMD59_18785</name>
</gene>
<evidence type="ECO:0000313" key="9">
    <source>
        <dbReference type="Proteomes" id="UP000472755"/>
    </source>
</evidence>
<dbReference type="EMBL" id="WMZR01000047">
    <property type="protein sequence ID" value="MTS53248.1"/>
    <property type="molecule type" value="Genomic_DNA"/>
</dbReference>
<dbReference type="Proteomes" id="UP000449193">
    <property type="component" value="Unassembled WGS sequence"/>
</dbReference>
<evidence type="ECO:0000313" key="3">
    <source>
        <dbReference type="EMBL" id="MST93642.1"/>
    </source>
</evidence>
<evidence type="ECO:0000313" key="4">
    <source>
        <dbReference type="EMBL" id="MTS29298.1"/>
    </source>
</evidence>
<protein>
    <submittedName>
        <fullName evidence="3">ECF transporter S component</fullName>
    </submittedName>
</protein>
<keyword evidence="1" id="KW-1133">Transmembrane helix</keyword>
<dbReference type="Pfam" id="PF12822">
    <property type="entry name" value="ECF_trnsprt"/>
    <property type="match status" value="1"/>
</dbReference>
<reference evidence="2 6" key="1">
    <citation type="submission" date="2015-10" db="EMBL/GenBank/DDBJ databases">
        <title>A novel member of the family Ruminococcaceae isolated from human faeces.</title>
        <authorList>
            <person name="Shkoporov A.N."/>
            <person name="Chaplin A.V."/>
            <person name="Motuzova O.V."/>
            <person name="Kafarskaia L.I."/>
            <person name="Efimov B.A."/>
        </authorList>
    </citation>
    <scope>NUCLEOTIDE SEQUENCE [LARGE SCALE GENOMIC DNA]</scope>
    <source>
        <strain evidence="2 6">668</strain>
    </source>
</reference>
<dbReference type="Proteomes" id="UP000472755">
    <property type="component" value="Unassembled WGS sequence"/>
</dbReference>
<dbReference type="Gene3D" id="1.10.1760.20">
    <property type="match status" value="1"/>
</dbReference>
<evidence type="ECO:0000256" key="1">
    <source>
        <dbReference type="SAM" id="Phobius"/>
    </source>
</evidence>
<dbReference type="EMBL" id="WMZU01000066">
    <property type="protein sequence ID" value="MTS29298.1"/>
    <property type="molecule type" value="Genomic_DNA"/>
</dbReference>
<dbReference type="GeneID" id="42857876"/>
<reference evidence="8 9" key="2">
    <citation type="journal article" date="2019" name="Nat. Med.">
        <title>A library of human gut bacterial isolates paired with longitudinal multiomics data enables mechanistic microbiome research.</title>
        <authorList>
            <person name="Poyet M."/>
            <person name="Groussin M."/>
            <person name="Gibbons S.M."/>
            <person name="Avila-Pacheco J."/>
            <person name="Jiang X."/>
            <person name="Kearney S.M."/>
            <person name="Perrotta A.R."/>
            <person name="Berdy B."/>
            <person name="Zhao S."/>
            <person name="Lieberman T.D."/>
            <person name="Swanson P.K."/>
            <person name="Smith M."/>
            <person name="Roesemann S."/>
            <person name="Alexander J.E."/>
            <person name="Rich S.A."/>
            <person name="Livny J."/>
            <person name="Vlamakis H."/>
            <person name="Clish C."/>
            <person name="Bullock K."/>
            <person name="Deik A."/>
            <person name="Scott J."/>
            <person name="Pierce K.A."/>
            <person name="Xavier R.J."/>
            <person name="Alm E.J."/>
        </authorList>
    </citation>
    <scope>NUCLEOTIDE SEQUENCE [LARGE SCALE GENOMIC DNA]</scope>
    <source>
        <strain evidence="4 9">BIOML-A4</strain>
        <strain evidence="5 8">BIOML-A7</strain>
    </source>
</reference>
<keyword evidence="1" id="KW-0472">Membrane</keyword>
<evidence type="ECO:0000313" key="6">
    <source>
        <dbReference type="Proteomes" id="UP000053433"/>
    </source>
</evidence>
<reference evidence="3 7" key="3">
    <citation type="submission" date="2019-08" db="EMBL/GenBank/DDBJ databases">
        <title>In-depth cultivation of the pig gut microbiome towards novel bacterial diversity and tailored functional studies.</title>
        <authorList>
            <person name="Wylensek D."/>
            <person name="Hitch T.C.A."/>
            <person name="Clavel T."/>
        </authorList>
    </citation>
    <scope>NUCLEOTIDE SEQUENCE [LARGE SCALE GENOMIC DNA]</scope>
    <source>
        <strain evidence="3 7">WCA3-601-WT-6J</strain>
    </source>
</reference>
<dbReference type="GO" id="GO:0022857">
    <property type="term" value="F:transmembrane transporter activity"/>
    <property type="evidence" value="ECO:0007669"/>
    <property type="project" value="InterPro"/>
</dbReference>
<name>A0A0W7TKX9_9FIRM</name>
<dbReference type="Proteomes" id="UP000431913">
    <property type="component" value="Unassembled WGS sequence"/>
</dbReference>
<feature type="transmembrane region" description="Helical" evidence="1">
    <location>
        <begin position="118"/>
        <end position="143"/>
    </location>
</feature>
<accession>A0A0W7TKX9</accession>
<dbReference type="RefSeq" id="WP_009324137.1">
    <property type="nucleotide sequence ID" value="NZ_CAOJUJ010000057.1"/>
</dbReference>
<dbReference type="EMBL" id="VUNJ01000052">
    <property type="protein sequence ID" value="MST93642.1"/>
    <property type="molecule type" value="Genomic_DNA"/>
</dbReference>
<comment type="caution">
    <text evidence="2">The sequence shown here is derived from an EMBL/GenBank/DDBJ whole genome shotgun (WGS) entry which is preliminary data.</text>
</comment>
<dbReference type="Proteomes" id="UP000053433">
    <property type="component" value="Unassembled WGS sequence"/>
</dbReference>
<dbReference type="AlphaFoldDB" id="A0A0W7TKX9"/>
<feature type="transmembrane region" description="Helical" evidence="1">
    <location>
        <begin position="155"/>
        <end position="179"/>
    </location>
</feature>
<sequence length="190" mass="19900">MKSTKTTYLVRIALLMAITIVLAATPLGYIPAGVLSFTIMVLPVAIGGVLMGTPAGLILGLTFGVTSFIKAPTEALGQLILSYSGLFTAFVCIVPRVCVGLFAGLMHNVMKGRQKQPAWLYLLAGGGSSFVNTALFVGMIYLFCHGIVENAFGLAIWSSTLLGGVVEMAANAVLTMAIAKALERFVRPAA</sequence>
<feature type="transmembrane region" description="Helical" evidence="1">
    <location>
        <begin position="37"/>
        <end position="63"/>
    </location>
</feature>
<feature type="transmembrane region" description="Helical" evidence="1">
    <location>
        <begin position="83"/>
        <end position="106"/>
    </location>
</feature>
<keyword evidence="1" id="KW-0812">Transmembrane</keyword>
<feature type="transmembrane region" description="Helical" evidence="1">
    <location>
        <begin position="12"/>
        <end position="30"/>
    </location>
</feature>
<dbReference type="EMBL" id="LMUA01000087">
    <property type="protein sequence ID" value="KUE74509.1"/>
    <property type="molecule type" value="Genomic_DNA"/>
</dbReference>
<evidence type="ECO:0000313" key="7">
    <source>
        <dbReference type="Proteomes" id="UP000431913"/>
    </source>
</evidence>
<proteinExistence type="predicted"/>